<reference evidence="2 3" key="1">
    <citation type="submission" date="2018-06" db="EMBL/GenBank/DDBJ databases">
        <title>Comparative genomics reveals the genomic features of Rhizophagus irregularis, R. cerebriforme, R. diaphanum and Gigaspora rosea, and their symbiotic lifestyle signature.</title>
        <authorList>
            <person name="Morin E."/>
            <person name="San Clemente H."/>
            <person name="Chen E.C.H."/>
            <person name="De La Providencia I."/>
            <person name="Hainaut M."/>
            <person name="Kuo A."/>
            <person name="Kohler A."/>
            <person name="Murat C."/>
            <person name="Tang N."/>
            <person name="Roy S."/>
            <person name="Loubradou J."/>
            <person name="Henrissat B."/>
            <person name="Grigoriev I.V."/>
            <person name="Corradi N."/>
            <person name="Roux C."/>
            <person name="Martin F.M."/>
        </authorList>
    </citation>
    <scope>NUCLEOTIDE SEQUENCE [LARGE SCALE GENOMIC DNA]</scope>
    <source>
        <strain evidence="2 3">DAOM 194757</strain>
    </source>
</reference>
<evidence type="ECO:0000256" key="1">
    <source>
        <dbReference type="SAM" id="Phobius"/>
    </source>
</evidence>
<feature type="transmembrane region" description="Helical" evidence="1">
    <location>
        <begin position="440"/>
        <end position="457"/>
    </location>
</feature>
<keyword evidence="1" id="KW-0812">Transmembrane</keyword>
<feature type="transmembrane region" description="Helical" evidence="1">
    <location>
        <begin position="388"/>
        <end position="414"/>
    </location>
</feature>
<feature type="transmembrane region" description="Helical" evidence="1">
    <location>
        <begin position="135"/>
        <end position="159"/>
    </location>
</feature>
<feature type="transmembrane region" description="Helical" evidence="1">
    <location>
        <begin position="171"/>
        <end position="195"/>
    </location>
</feature>
<keyword evidence="3" id="KW-1185">Reference proteome</keyword>
<keyword evidence="1" id="KW-1133">Transmembrane helix</keyword>
<sequence>MDSSTQLDERTGLLRNEAEARRQLLEDAFDISSVGILRARNVYRTKPPRIVALDVFRGFMMLLQSVEHARIFLTKSKSQAQMEIWYSQPAYKNSFDTLIRIASHLAPLGFAFVMGIGIVLFSQSRIMMGWSLRSLAVHFLIRGLVLVSLNFWFSLFFMLAFEDNMYHMATVLFALGINFTISGFIFLISVLLYYLSMRFFEKRAADIEVVSRLTKSLRIFILITLSILLSIGVVLQTPKAITFVTESVWRHILVLPGVYKSYIFIHPPLDWLSLVIYGVAFALLTSRHVTDTSYNIRLNLKAVLILFVLFLLIRIPGKFGNINPELLPLPPKTLFHNPYLANWMQFFNVVIYPPDLAYITFYMGLNHLLLSFLYSLSSSPTSLFSDSLATSFVTIVVISPLLCFGQSALLFYIVHLKVYWLMKLCLVYVFGSKLFNLGDFMFWFLWCIGLGIMWVCCSKFARYKARKSADSLWRFF</sequence>
<feature type="transmembrane region" description="Helical" evidence="1">
    <location>
        <begin position="216"/>
        <end position="235"/>
    </location>
</feature>
<comment type="caution">
    <text evidence="2">The sequence shown here is derived from an EMBL/GenBank/DDBJ whole genome shotgun (WGS) entry which is preliminary data.</text>
</comment>
<dbReference type="PANTHER" id="PTHR40407:SF1">
    <property type="entry name" value="HEPARAN-ALPHA-GLUCOSAMINIDE N-ACETYLTRANSFERASE CATALYTIC DOMAIN-CONTAINING PROTEIN"/>
    <property type="match status" value="1"/>
</dbReference>
<feature type="transmembrane region" description="Helical" evidence="1">
    <location>
        <begin position="356"/>
        <end position="376"/>
    </location>
</feature>
<dbReference type="STRING" id="44941.A0A397V1S4"/>
<organism evidence="2 3">
    <name type="scientific">Gigaspora rosea</name>
    <dbReference type="NCBI Taxonomy" id="44941"/>
    <lineage>
        <taxon>Eukaryota</taxon>
        <taxon>Fungi</taxon>
        <taxon>Fungi incertae sedis</taxon>
        <taxon>Mucoromycota</taxon>
        <taxon>Glomeromycotina</taxon>
        <taxon>Glomeromycetes</taxon>
        <taxon>Diversisporales</taxon>
        <taxon>Gigasporaceae</taxon>
        <taxon>Gigaspora</taxon>
    </lineage>
</organism>
<evidence type="ECO:0000313" key="2">
    <source>
        <dbReference type="EMBL" id="RIB13873.1"/>
    </source>
</evidence>
<keyword evidence="1" id="KW-0472">Membrane</keyword>
<dbReference type="PANTHER" id="PTHR40407">
    <property type="entry name" value="MEMBRANE PROTEIN-LIKE PROTEIN"/>
    <property type="match status" value="1"/>
</dbReference>
<evidence type="ECO:0000313" key="3">
    <source>
        <dbReference type="Proteomes" id="UP000266673"/>
    </source>
</evidence>
<feature type="transmembrane region" description="Helical" evidence="1">
    <location>
        <begin position="269"/>
        <end position="286"/>
    </location>
</feature>
<dbReference type="OrthoDB" id="2360707at2759"/>
<dbReference type="Proteomes" id="UP000266673">
    <property type="component" value="Unassembled WGS sequence"/>
</dbReference>
<dbReference type="AlphaFoldDB" id="A0A397V1S4"/>
<feature type="transmembrane region" description="Helical" evidence="1">
    <location>
        <begin position="101"/>
        <end position="123"/>
    </location>
</feature>
<accession>A0A397V1S4</accession>
<name>A0A397V1S4_9GLOM</name>
<proteinExistence type="predicted"/>
<dbReference type="EMBL" id="QKWP01000884">
    <property type="protein sequence ID" value="RIB13873.1"/>
    <property type="molecule type" value="Genomic_DNA"/>
</dbReference>
<gene>
    <name evidence="2" type="ORF">C2G38_2144330</name>
</gene>
<protein>
    <submittedName>
        <fullName evidence="2">Uncharacterized protein</fullName>
    </submittedName>
</protein>
<feature type="transmembrane region" description="Helical" evidence="1">
    <location>
        <begin position="298"/>
        <end position="317"/>
    </location>
</feature>